<sequence length="445" mass="49606">MQTPEPMPQEPKARLLVGSIFESLRDLTQNMPNIPCKQCGHPLVLHDGHDGSSTSTKPDSPPHIKTEPHIEIRQGLSTPSNELVGSISGSPSLPPGDADELPAELCHRESTVRKIVQKLMEGESVLIWGMKGTGKTTLANCMYEILISENWKVILIPSMPDATKKKVEEILLEHARDKFSGSTNEDLLKDLIFIIDEAQDSLKTSRLRSAWSNLIKASQSSDAGPRFCIISDQGVVPESNTVFADLPEVSHLPTHASGDGQSSLFFTIADFEEYFQRNRGLFGFELDQEAACHVYWLTAGHPTILKLIMHYIKIRINQADAENLTPMRTLSRPDVMAIMHNEDKLFSYLGGNVYPGELARVSKPVVQVFKKLLDSPEEKIGWSAAPKSAIEKCFSSGLIIYEIDENMDENDPGRDFFRFPSPLHAKWAQWYHKIETGVYAGELSP</sequence>
<dbReference type="CDD" id="cd00009">
    <property type="entry name" value="AAA"/>
    <property type="match status" value="1"/>
</dbReference>
<dbReference type="EMBL" id="DF933837">
    <property type="protein sequence ID" value="GAM40974.1"/>
    <property type="molecule type" value="Genomic_DNA"/>
</dbReference>
<evidence type="ECO:0000259" key="2">
    <source>
        <dbReference type="SMART" id="SM00382"/>
    </source>
</evidence>
<evidence type="ECO:0000256" key="1">
    <source>
        <dbReference type="SAM" id="MobiDB-lite"/>
    </source>
</evidence>
<feature type="compositionally biased region" description="Basic and acidic residues" evidence="1">
    <location>
        <begin position="60"/>
        <end position="72"/>
    </location>
</feature>
<reference evidence="4" key="1">
    <citation type="journal article" date="2015" name="Genome Announc.">
        <title>Draft genome sequence of Talaromyces cellulolyticus strain Y-94, a source of lignocellulosic biomass-degrading enzymes.</title>
        <authorList>
            <person name="Fujii T."/>
            <person name="Koike H."/>
            <person name="Sawayama S."/>
            <person name="Yano S."/>
            <person name="Inoue H."/>
        </authorList>
    </citation>
    <scope>NUCLEOTIDE SEQUENCE [LARGE SCALE GENOMIC DNA]</scope>
    <source>
        <strain evidence="4">Y-94</strain>
    </source>
</reference>
<dbReference type="InterPro" id="IPR049050">
    <property type="entry name" value="nSTAND3"/>
</dbReference>
<proteinExistence type="predicted"/>
<name>A0A6V8HJQ7_TALPI</name>
<gene>
    <name evidence="3" type="ORF">TCE0_041f13736</name>
</gene>
<dbReference type="Proteomes" id="UP000053095">
    <property type="component" value="Unassembled WGS sequence"/>
</dbReference>
<feature type="region of interest" description="Disordered" evidence="1">
    <location>
        <begin position="45"/>
        <end position="98"/>
    </location>
</feature>
<feature type="domain" description="AAA+ ATPase" evidence="2">
    <location>
        <begin position="121"/>
        <end position="237"/>
    </location>
</feature>
<organism evidence="3 4">
    <name type="scientific">Talaromyces pinophilus</name>
    <name type="common">Penicillium pinophilum</name>
    <dbReference type="NCBI Taxonomy" id="128442"/>
    <lineage>
        <taxon>Eukaryota</taxon>
        <taxon>Fungi</taxon>
        <taxon>Dikarya</taxon>
        <taxon>Ascomycota</taxon>
        <taxon>Pezizomycotina</taxon>
        <taxon>Eurotiomycetes</taxon>
        <taxon>Eurotiomycetidae</taxon>
        <taxon>Eurotiales</taxon>
        <taxon>Trichocomaceae</taxon>
        <taxon>Talaromyces</taxon>
        <taxon>Talaromyces sect. Talaromyces</taxon>
    </lineage>
</organism>
<dbReference type="InterPro" id="IPR027417">
    <property type="entry name" value="P-loop_NTPase"/>
</dbReference>
<keyword evidence="4" id="KW-1185">Reference proteome</keyword>
<dbReference type="SMART" id="SM00382">
    <property type="entry name" value="AAA"/>
    <property type="match status" value="1"/>
</dbReference>
<accession>A0A6V8HJQ7</accession>
<dbReference type="SUPFAM" id="SSF52540">
    <property type="entry name" value="P-loop containing nucleoside triphosphate hydrolases"/>
    <property type="match status" value="1"/>
</dbReference>
<dbReference type="AlphaFoldDB" id="A0A6V8HJQ7"/>
<evidence type="ECO:0000313" key="4">
    <source>
        <dbReference type="Proteomes" id="UP000053095"/>
    </source>
</evidence>
<dbReference type="Gene3D" id="3.40.50.300">
    <property type="entry name" value="P-loop containing nucleotide triphosphate hydrolases"/>
    <property type="match status" value="1"/>
</dbReference>
<protein>
    <recommendedName>
        <fullName evidence="2">AAA+ ATPase domain-containing protein</fullName>
    </recommendedName>
</protein>
<dbReference type="Pfam" id="PF20720">
    <property type="entry name" value="nSTAND3"/>
    <property type="match status" value="1"/>
</dbReference>
<dbReference type="InterPro" id="IPR003593">
    <property type="entry name" value="AAA+_ATPase"/>
</dbReference>
<evidence type="ECO:0000313" key="3">
    <source>
        <dbReference type="EMBL" id="GAM40974.1"/>
    </source>
</evidence>
<comment type="caution">
    <text evidence="3">The sequence shown here is derived from an EMBL/GenBank/DDBJ whole genome shotgun (WGS) entry which is preliminary data.</text>
</comment>